<dbReference type="EMBL" id="CM010717">
    <property type="protein sequence ID" value="RZC54752.1"/>
    <property type="molecule type" value="Genomic_DNA"/>
</dbReference>
<sequence>TSLRLPLDPADIQPTQLQRPQNFQTIFVFSHICSENRVSVIGIGMISLVFIIVLEESIKESPLSISPVTRIQWLLMNYLTISHTQFWIFHVMILNFLHCFLREPNSNP</sequence>
<organism evidence="1 2">
    <name type="scientific">Papaver somniferum</name>
    <name type="common">Opium poppy</name>
    <dbReference type="NCBI Taxonomy" id="3469"/>
    <lineage>
        <taxon>Eukaryota</taxon>
        <taxon>Viridiplantae</taxon>
        <taxon>Streptophyta</taxon>
        <taxon>Embryophyta</taxon>
        <taxon>Tracheophyta</taxon>
        <taxon>Spermatophyta</taxon>
        <taxon>Magnoliopsida</taxon>
        <taxon>Ranunculales</taxon>
        <taxon>Papaveraceae</taxon>
        <taxon>Papaveroideae</taxon>
        <taxon>Papaver</taxon>
    </lineage>
</organism>
<proteinExistence type="predicted"/>
<evidence type="ECO:0000313" key="1">
    <source>
        <dbReference type="EMBL" id="RZC54752.1"/>
    </source>
</evidence>
<reference evidence="1 2" key="1">
    <citation type="journal article" date="2018" name="Science">
        <title>The opium poppy genome and morphinan production.</title>
        <authorList>
            <person name="Guo L."/>
            <person name="Winzer T."/>
            <person name="Yang X."/>
            <person name="Li Y."/>
            <person name="Ning Z."/>
            <person name="He Z."/>
            <person name="Teodor R."/>
            <person name="Lu Y."/>
            <person name="Bowser T.A."/>
            <person name="Graham I.A."/>
            <person name="Ye K."/>
        </authorList>
    </citation>
    <scope>NUCLEOTIDE SEQUENCE [LARGE SCALE GENOMIC DNA]</scope>
    <source>
        <strain evidence="2">cv. HN1</strain>
        <tissue evidence="1">Leaves</tissue>
    </source>
</reference>
<gene>
    <name evidence="1" type="ORF">C5167_013614</name>
</gene>
<protein>
    <submittedName>
        <fullName evidence="1">Uncharacterized protein</fullName>
    </submittedName>
</protein>
<evidence type="ECO:0000313" key="2">
    <source>
        <dbReference type="Proteomes" id="UP000316621"/>
    </source>
</evidence>
<dbReference type="Gramene" id="RZC54752">
    <property type="protein sequence ID" value="RZC54752"/>
    <property type="gene ID" value="C5167_013614"/>
</dbReference>
<keyword evidence="2" id="KW-1185">Reference proteome</keyword>
<dbReference type="AlphaFoldDB" id="A0A4Y7J3X1"/>
<feature type="non-terminal residue" evidence="1">
    <location>
        <position position="1"/>
    </location>
</feature>
<accession>A0A4Y7J3X1</accession>
<dbReference type="Proteomes" id="UP000316621">
    <property type="component" value="Chromosome 3"/>
</dbReference>
<name>A0A4Y7J3X1_PAPSO</name>